<proteinExistence type="predicted"/>
<dbReference type="PANTHER" id="PTHR36566">
    <property type="entry name" value="NICKEL INSERTION PROTEIN-RELATED"/>
    <property type="match status" value="1"/>
</dbReference>
<sequence length="392" mass="42204">MKCLILDPFCGATEEMLLGAMLGCGADEWRVRSIVEGLCDAPLDVQDRQDGMAAKVAGINANAARKRHPDLGRDEALSKLNVMHERQPVRSDSMGIVGSIFDAMEALYGRGQKMSVYTMALIAGICTAYDSLGRPPVHSTPVAMGGGVADVGGKLTPLPRPETLKLVEGSGLIVQGGPFDGELLTFGAAAALAYYAKSSSRYYPDNRPLAVGYGAGTLDLPLPNVLRAALCEVDDALIMDRMELLETNVDDVTGEVLGSLFESLMEMGAMDVSIIPATMKKGRSGHIIRVIAKTEDGPAIARRMMYETGSLGVRVMPIKHRFIAKREVVVVSVSIDGKPYDMRFKVSSDTAGRVIDVSVEYEDARLVAREMAMPLKTVMRKAEAEAWKKFGG</sequence>
<reference evidence="2 3" key="1">
    <citation type="journal article" date="2012" name="J. Bacteriol.">
        <title>Complete genome sequence of a thermophilic methanogen, Methanocella conradii HZ254, isolated from Chinese rice field soil.</title>
        <authorList>
            <person name="Lu Z."/>
            <person name="Lu Y."/>
        </authorList>
    </citation>
    <scope>NUCLEOTIDE SEQUENCE [LARGE SCALE GENOMIC DNA]</scope>
    <source>
        <strain evidence="3">DSM 24694 / JCM 17849 / CGMCC 1.5162 / HZ254</strain>
    </source>
</reference>
<evidence type="ECO:0000256" key="1">
    <source>
        <dbReference type="ARBA" id="ARBA00022596"/>
    </source>
</evidence>
<dbReference type="OrthoDB" id="10691at2157"/>
<evidence type="ECO:0008006" key="4">
    <source>
        <dbReference type="Google" id="ProtNLM"/>
    </source>
</evidence>
<dbReference type="PANTHER" id="PTHR36566:SF1">
    <property type="entry name" value="PYRIDINIUM-3,5-BISTHIOCARBOXYLIC ACID MONONUCLEOTIDE NICKEL INSERTION PROTEIN"/>
    <property type="match status" value="1"/>
</dbReference>
<dbReference type="GeneID" id="11970991"/>
<evidence type="ECO:0000313" key="3">
    <source>
        <dbReference type="Proteomes" id="UP000005233"/>
    </source>
</evidence>
<organism evidence="2 3">
    <name type="scientific">Methanocella conradii (strain DSM 24694 / JCM 17849 / CGMCC 1.5162 / HZ254)</name>
    <dbReference type="NCBI Taxonomy" id="1041930"/>
    <lineage>
        <taxon>Archaea</taxon>
        <taxon>Methanobacteriati</taxon>
        <taxon>Methanobacteriota</taxon>
        <taxon>Stenosarchaea group</taxon>
        <taxon>Methanomicrobia</taxon>
        <taxon>Methanocellales</taxon>
        <taxon>Methanocellaceae</taxon>
        <taxon>Methanocella</taxon>
    </lineage>
</organism>
<name>H8I8E8_METCZ</name>
<dbReference type="eggNOG" id="arCOG02701">
    <property type="taxonomic scope" value="Archaea"/>
</dbReference>
<dbReference type="RefSeq" id="WP_014404840.1">
    <property type="nucleotide sequence ID" value="NC_017034.1"/>
</dbReference>
<dbReference type="HOGENOM" id="CLU_028523_2_1_2"/>
<evidence type="ECO:0000313" key="2">
    <source>
        <dbReference type="EMBL" id="AFC99001.1"/>
    </source>
</evidence>
<dbReference type="InterPro" id="IPR002822">
    <property type="entry name" value="Ni_insertion"/>
</dbReference>
<keyword evidence="1" id="KW-0533">Nickel</keyword>
<dbReference type="AlphaFoldDB" id="H8I8E8"/>
<dbReference type="KEGG" id="mez:Mtc_0230"/>
<dbReference type="Proteomes" id="UP000005233">
    <property type="component" value="Chromosome"/>
</dbReference>
<dbReference type="EMBL" id="CP003243">
    <property type="protein sequence ID" value="AFC99001.1"/>
    <property type="molecule type" value="Genomic_DNA"/>
</dbReference>
<dbReference type="STRING" id="1041930.Mtc_0230"/>
<gene>
    <name evidence="2" type="ordered locus">Mtc_0230</name>
</gene>
<dbReference type="Gene3D" id="3.10.20.300">
    <property type="entry name" value="mk0293 like domain"/>
    <property type="match status" value="1"/>
</dbReference>
<dbReference type="Pfam" id="PF01969">
    <property type="entry name" value="Ni_insertion"/>
    <property type="match status" value="1"/>
</dbReference>
<dbReference type="Gene3D" id="3.30.70.1380">
    <property type="entry name" value="Transcriptional regulatory protein pf0864 domain like"/>
    <property type="match status" value="1"/>
</dbReference>
<accession>H8I8E8</accession>
<keyword evidence="3" id="KW-1185">Reference proteome</keyword>
<protein>
    <recommendedName>
        <fullName evidence="4">Nickel insertion protein</fullName>
    </recommendedName>
</protein>